<dbReference type="AlphaFoldDB" id="A0A8J5MT96"/>
<protein>
    <submittedName>
        <fullName evidence="9">Parafibromin-like</fullName>
    </submittedName>
</protein>
<dbReference type="GO" id="GO:0032968">
    <property type="term" value="P:positive regulation of transcription elongation by RNA polymerase II"/>
    <property type="evidence" value="ECO:0007669"/>
    <property type="project" value="TreeGrafter"/>
</dbReference>
<feature type="non-terminal residue" evidence="9">
    <location>
        <position position="1"/>
    </location>
</feature>
<dbReference type="FunFam" id="3.40.50.11990:FF:000002">
    <property type="entry name" value="protein CDC73 homolog"/>
    <property type="match status" value="1"/>
</dbReference>
<feature type="region of interest" description="Disordered" evidence="6">
    <location>
        <begin position="619"/>
        <end position="638"/>
    </location>
</feature>
<keyword evidence="10" id="KW-1185">Reference proteome</keyword>
<comment type="similarity">
    <text evidence="2">Belongs to the CDC73 family.</text>
</comment>
<evidence type="ECO:0000259" key="7">
    <source>
        <dbReference type="Pfam" id="PF05179"/>
    </source>
</evidence>
<evidence type="ECO:0000313" key="10">
    <source>
        <dbReference type="Proteomes" id="UP000747542"/>
    </source>
</evidence>
<accession>A0A8J5MT96</accession>
<evidence type="ECO:0000256" key="3">
    <source>
        <dbReference type="ARBA" id="ARBA00023015"/>
    </source>
</evidence>
<dbReference type="EMBL" id="JAHLQT010027705">
    <property type="protein sequence ID" value="KAG7162576.1"/>
    <property type="molecule type" value="Genomic_DNA"/>
</dbReference>
<feature type="domain" description="Cell division control protein 73 C-terminal" evidence="7">
    <location>
        <begin position="705"/>
        <end position="857"/>
    </location>
</feature>
<dbReference type="InterPro" id="IPR007852">
    <property type="entry name" value="Cdc73/Parafibromin"/>
</dbReference>
<dbReference type="GO" id="GO:0000993">
    <property type="term" value="F:RNA polymerase II complex binding"/>
    <property type="evidence" value="ECO:0007669"/>
    <property type="project" value="TreeGrafter"/>
</dbReference>
<organism evidence="9 10">
    <name type="scientific">Homarus americanus</name>
    <name type="common">American lobster</name>
    <dbReference type="NCBI Taxonomy" id="6706"/>
    <lineage>
        <taxon>Eukaryota</taxon>
        <taxon>Metazoa</taxon>
        <taxon>Ecdysozoa</taxon>
        <taxon>Arthropoda</taxon>
        <taxon>Crustacea</taxon>
        <taxon>Multicrustacea</taxon>
        <taxon>Malacostraca</taxon>
        <taxon>Eumalacostraca</taxon>
        <taxon>Eucarida</taxon>
        <taxon>Decapoda</taxon>
        <taxon>Pleocyemata</taxon>
        <taxon>Astacidea</taxon>
        <taxon>Nephropoidea</taxon>
        <taxon>Nephropidae</taxon>
        <taxon>Homarus</taxon>
    </lineage>
</organism>
<evidence type="ECO:0000256" key="1">
    <source>
        <dbReference type="ARBA" id="ARBA00004123"/>
    </source>
</evidence>
<evidence type="ECO:0000256" key="2">
    <source>
        <dbReference type="ARBA" id="ARBA00010427"/>
    </source>
</evidence>
<keyword evidence="3" id="KW-0805">Transcription regulation</keyword>
<comment type="subcellular location">
    <subcellularLocation>
        <location evidence="1">Nucleus</location>
    </subcellularLocation>
</comment>
<name>A0A8J5MT96_HOMAM</name>
<evidence type="ECO:0000256" key="6">
    <source>
        <dbReference type="SAM" id="MobiDB-lite"/>
    </source>
</evidence>
<dbReference type="PANTHER" id="PTHR12466:SF8">
    <property type="entry name" value="PARAFIBROMIN"/>
    <property type="match status" value="1"/>
</dbReference>
<evidence type="ECO:0000259" key="8">
    <source>
        <dbReference type="Pfam" id="PF16050"/>
    </source>
</evidence>
<dbReference type="InterPro" id="IPR032041">
    <property type="entry name" value="Cdc73_N"/>
</dbReference>
<evidence type="ECO:0000256" key="5">
    <source>
        <dbReference type="ARBA" id="ARBA00023242"/>
    </source>
</evidence>
<comment type="caution">
    <text evidence="9">The sequence shown here is derived from an EMBL/GenBank/DDBJ whole genome shotgun (WGS) entry which is preliminary data.</text>
</comment>
<feature type="region of interest" description="Disordered" evidence="6">
    <location>
        <begin position="313"/>
        <end position="366"/>
    </location>
</feature>
<feature type="compositionally biased region" description="Basic and acidic residues" evidence="6">
    <location>
        <begin position="316"/>
        <end position="325"/>
    </location>
</feature>
<evidence type="ECO:0000256" key="4">
    <source>
        <dbReference type="ARBA" id="ARBA00023163"/>
    </source>
</evidence>
<keyword evidence="4" id="KW-0804">Transcription</keyword>
<feature type="compositionally biased region" description="Polar residues" evidence="6">
    <location>
        <begin position="336"/>
        <end position="348"/>
    </location>
</feature>
<dbReference type="InterPro" id="IPR031336">
    <property type="entry name" value="CDC73_C"/>
</dbReference>
<dbReference type="InterPro" id="IPR038103">
    <property type="entry name" value="CDC73_C_sf"/>
</dbReference>
<sequence length="868" mass="98906">RPRSSFTMDPLSMVRQYNVNNKEIIAEGDNIIFGEFSWPKTVKTNYMVFGSGKDGAPKNYYTLECLLFLLKHVSLTHPSYVRRAAAANMPMVRRPDRKELLAYLNGKTSTATAIDKSAPLEIPSQSSSVYIHTIMEESESQSGENAKGTVRPTSSTTCSATEIYLVGQPASSIRGSKLPTMRQVLKFFFHTVNESGDRQETFKETVRNVLTFWNLARIKTISERGCREKLTRLWEHWRSLQKSRDRAAKDKVENFKSQLDLLWDIGAPDAVEDIEKNRLLTPADKQQDIAFYQDQRGERKAFMSGNDKIFAAKKRKQEERVEKQRSKQGRFAACEPSSSDSRPQTSVVKRTVEDTSDSAAKKPRYDDSDYNVNKKEIITKVDNIIFGEFSWPKTVKTNYLVYGSGKDGAPKDYYTLECLLFLLKHVSLTHPSYVRKAAAENIPVVRRPDRKELLAYLNGETSTATAIDKSAPLEIPTQVKRTVEDTSDSAAKKPRYDDSDVQKIKEQLALRFDAPKKSSIVSNIDRSLSEAMSIEKIAAIKAKRLAVKRTMIKEDDDDFGLGTDLRGMLEFDIDVTKDITTKERQWRTRTTILQSSGKQFATSIMGLLKSIKAREDGRLRTTAPNPVPTPVSRVQQQPAGYSRYDQERFKGKEETEGFKIDTMRTYHGLSLKSVTEGSQSHKMAPQPDLTPQTKPVPGQQMKKPSRTPIIIVPNSPTSLITMLNAKDLLQDMKFVTSEEKRQQGTKRETEILIQRPKAGGLTVPYRVTDNPSKLNYAEWDRVVAVFAMGPAWQFKGWPHEGNPVEIFNRICAFHIKFEEMNLDNNISKWAVHIINLSRVRRHLDRARFLDFWEKLDRYISLKKPHLRS</sequence>
<proteinExistence type="inferred from homology"/>
<feature type="domain" description="Paf1 complex subunit Cdc73 N-terminal" evidence="8">
    <location>
        <begin position="369"/>
        <end position="648"/>
    </location>
</feature>
<evidence type="ECO:0000313" key="9">
    <source>
        <dbReference type="EMBL" id="KAG7162576.1"/>
    </source>
</evidence>
<dbReference type="Pfam" id="PF05179">
    <property type="entry name" value="CDC73_C"/>
    <property type="match status" value="1"/>
</dbReference>
<dbReference type="Proteomes" id="UP000747542">
    <property type="component" value="Unassembled WGS sequence"/>
</dbReference>
<dbReference type="Gene3D" id="3.40.50.11990">
    <property type="entry name" value="RNA polymerase II accessory factor, Cdc73 C-terminal domain"/>
    <property type="match status" value="1"/>
</dbReference>
<gene>
    <name evidence="9" type="primary">CDC73-L</name>
    <name evidence="9" type="ORF">Hamer_G008140</name>
</gene>
<dbReference type="GO" id="GO:0016593">
    <property type="term" value="C:Cdc73/Paf1 complex"/>
    <property type="evidence" value="ECO:0007669"/>
    <property type="project" value="InterPro"/>
</dbReference>
<keyword evidence="5" id="KW-0539">Nucleus</keyword>
<dbReference type="Pfam" id="PF16050">
    <property type="entry name" value="CDC73_N"/>
    <property type="match status" value="2"/>
</dbReference>
<dbReference type="GO" id="GO:0006368">
    <property type="term" value="P:transcription elongation by RNA polymerase II"/>
    <property type="evidence" value="ECO:0007669"/>
    <property type="project" value="InterPro"/>
</dbReference>
<reference evidence="9" key="1">
    <citation type="journal article" date="2021" name="Sci. Adv.">
        <title>The American lobster genome reveals insights on longevity, neural, and immune adaptations.</title>
        <authorList>
            <person name="Polinski J.M."/>
            <person name="Zimin A.V."/>
            <person name="Clark K.F."/>
            <person name="Kohn A.B."/>
            <person name="Sadowski N."/>
            <person name="Timp W."/>
            <person name="Ptitsyn A."/>
            <person name="Khanna P."/>
            <person name="Romanova D.Y."/>
            <person name="Williams P."/>
            <person name="Greenwood S.J."/>
            <person name="Moroz L.L."/>
            <person name="Walt D.R."/>
            <person name="Bodnar A.G."/>
        </authorList>
    </citation>
    <scope>NUCLEOTIDE SEQUENCE</scope>
    <source>
        <strain evidence="9">GMGI-L3</strain>
    </source>
</reference>
<feature type="domain" description="Paf1 complex subunit Cdc73 N-terminal" evidence="8">
    <location>
        <begin position="9"/>
        <end position="137"/>
    </location>
</feature>
<feature type="region of interest" description="Disordered" evidence="6">
    <location>
        <begin position="674"/>
        <end position="704"/>
    </location>
</feature>
<dbReference type="PANTHER" id="PTHR12466">
    <property type="entry name" value="CDC73 DOMAIN PROTEIN"/>
    <property type="match status" value="1"/>
</dbReference>